<sequence>MEDVLKLLQKLSPDFIDTIFKRHQILKYVRLMEPVGRRVLAAHLGMTERVLRGEIMLLKEQGLISVAAAGMSLTDDGRQVIKQLEPIMKEVSGLKHLEHKLKEILNIQEVIIVSGDSDQNELVKKEMGRACASRMKKSFTSNNIIAITGGSTLAAVAEMMTPDIEGRKLMFFPARGGLGEYVENQANTIVAKMAEKTMGQYKLLHVPDQVSEDAYASLVEEPAIKDALEMLKRATMVVHGIGDAMNMVKRRKHDQETTQKIIDGQAVGEAFGYYFDADGKIVHKVRTIGLQLEYLQNVPCIIAVAGGASKARAIQAVMKQEQGRKTILITDEGAARALIQDYANSTNDSF</sequence>
<dbReference type="Gene3D" id="1.10.10.10">
    <property type="entry name" value="Winged helix-like DNA-binding domain superfamily/Winged helix DNA-binding domain"/>
    <property type="match status" value="1"/>
</dbReference>
<organism evidence="7 8">
    <name type="scientific">Calidifontibacillus erzurumensis</name>
    <dbReference type="NCBI Taxonomy" id="2741433"/>
    <lineage>
        <taxon>Bacteria</taxon>
        <taxon>Bacillati</taxon>
        <taxon>Bacillota</taxon>
        <taxon>Bacilli</taxon>
        <taxon>Bacillales</taxon>
        <taxon>Bacillaceae</taxon>
        <taxon>Calidifontibacillus/Schinkia group</taxon>
        <taxon>Calidifontibacillus</taxon>
    </lineage>
</organism>
<dbReference type="InterPro" id="IPR007324">
    <property type="entry name" value="Sugar-bd_dom_put"/>
</dbReference>
<evidence type="ECO:0000256" key="2">
    <source>
        <dbReference type="ARBA" id="ARBA00023015"/>
    </source>
</evidence>
<dbReference type="PANTHER" id="PTHR34294">
    <property type="entry name" value="TRANSCRIPTIONAL REGULATOR-RELATED"/>
    <property type="match status" value="1"/>
</dbReference>
<evidence type="ECO:0000256" key="3">
    <source>
        <dbReference type="ARBA" id="ARBA00023125"/>
    </source>
</evidence>
<comment type="caution">
    <text evidence="7">The sequence shown here is derived from an EMBL/GenBank/DDBJ whole genome shotgun (WGS) entry which is preliminary data.</text>
</comment>
<evidence type="ECO:0008006" key="9">
    <source>
        <dbReference type="Google" id="ProtNLM"/>
    </source>
</evidence>
<proteinExistence type="inferred from homology"/>
<dbReference type="InterPro" id="IPR037171">
    <property type="entry name" value="NagB/RpiA_transferase-like"/>
</dbReference>
<dbReference type="SUPFAM" id="SSF100950">
    <property type="entry name" value="NagB/RpiA/CoA transferase-like"/>
    <property type="match status" value="1"/>
</dbReference>
<dbReference type="Proteomes" id="UP000625804">
    <property type="component" value="Unassembled WGS sequence"/>
</dbReference>
<dbReference type="EMBL" id="JABTTE010000030">
    <property type="protein sequence ID" value="NSL53164.1"/>
    <property type="molecule type" value="Genomic_DNA"/>
</dbReference>
<dbReference type="AlphaFoldDB" id="A0A8J8GFX3"/>
<protein>
    <recommendedName>
        <fullName evidence="9">Central glycolytic genes regulator</fullName>
    </recommendedName>
</protein>
<evidence type="ECO:0000256" key="4">
    <source>
        <dbReference type="ARBA" id="ARBA00023163"/>
    </source>
</evidence>
<dbReference type="Gene3D" id="3.40.50.1360">
    <property type="match status" value="1"/>
</dbReference>
<dbReference type="GO" id="GO:0003677">
    <property type="term" value="F:DNA binding"/>
    <property type="evidence" value="ECO:0007669"/>
    <property type="project" value="UniProtKB-KW"/>
</dbReference>
<evidence type="ECO:0000313" key="8">
    <source>
        <dbReference type="Proteomes" id="UP000625804"/>
    </source>
</evidence>
<evidence type="ECO:0000259" key="5">
    <source>
        <dbReference type="Pfam" id="PF04198"/>
    </source>
</evidence>
<evidence type="ECO:0000313" key="7">
    <source>
        <dbReference type="EMBL" id="NSL53164.1"/>
    </source>
</evidence>
<dbReference type="GO" id="GO:0030246">
    <property type="term" value="F:carbohydrate binding"/>
    <property type="evidence" value="ECO:0007669"/>
    <property type="project" value="InterPro"/>
</dbReference>
<keyword evidence="3" id="KW-0238">DNA-binding</keyword>
<dbReference type="InterPro" id="IPR036390">
    <property type="entry name" value="WH_DNA-bd_sf"/>
</dbReference>
<evidence type="ECO:0000259" key="6">
    <source>
        <dbReference type="Pfam" id="PF21715"/>
    </source>
</evidence>
<dbReference type="Pfam" id="PF21715">
    <property type="entry name" value="CggR_N"/>
    <property type="match status" value="1"/>
</dbReference>
<dbReference type="PANTHER" id="PTHR34294:SF5">
    <property type="entry name" value="CENTRAL GLYCOLYTIC GENES REGULATOR"/>
    <property type="match status" value="1"/>
</dbReference>
<dbReference type="SUPFAM" id="SSF46785">
    <property type="entry name" value="Winged helix' DNA-binding domain"/>
    <property type="match status" value="1"/>
</dbReference>
<dbReference type="InterPro" id="IPR051054">
    <property type="entry name" value="SorC_transcr_regulators"/>
</dbReference>
<gene>
    <name evidence="7" type="ORF">HR057_15585</name>
</gene>
<reference evidence="7" key="1">
    <citation type="submission" date="2020-06" db="EMBL/GenBank/DDBJ databases">
        <title>A novel thermopfilic bacterium from Erzurum, Turkey.</title>
        <authorList>
            <person name="Adiguzel A."/>
            <person name="Ay H."/>
            <person name="Baltaci M.O."/>
        </authorList>
    </citation>
    <scope>NUCLEOTIDE SEQUENCE</scope>
    <source>
        <strain evidence="7">P2</strain>
    </source>
</reference>
<dbReference type="RefSeq" id="WP_173732366.1">
    <property type="nucleotide sequence ID" value="NZ_JABTTE010000030.1"/>
</dbReference>
<dbReference type="Pfam" id="PF04198">
    <property type="entry name" value="Sugar-bind"/>
    <property type="match status" value="1"/>
</dbReference>
<evidence type="ECO:0000256" key="1">
    <source>
        <dbReference type="ARBA" id="ARBA00010466"/>
    </source>
</evidence>
<feature type="domain" description="Sugar-binding" evidence="5">
    <location>
        <begin position="90"/>
        <end position="339"/>
    </location>
</feature>
<keyword evidence="2" id="KW-0805">Transcription regulation</keyword>
<comment type="similarity">
    <text evidence="1">Belongs to the SorC transcriptional regulatory family.</text>
</comment>
<dbReference type="InterPro" id="IPR048715">
    <property type="entry name" value="CggR_N"/>
</dbReference>
<keyword evidence="8" id="KW-1185">Reference proteome</keyword>
<dbReference type="InterPro" id="IPR036388">
    <property type="entry name" value="WH-like_DNA-bd_sf"/>
</dbReference>
<feature type="domain" description="CggR N-terminal DNA binding" evidence="6">
    <location>
        <begin position="21"/>
        <end position="88"/>
    </location>
</feature>
<keyword evidence="4" id="KW-0804">Transcription</keyword>
<accession>A0A8J8GFX3</accession>
<name>A0A8J8GFX3_9BACI</name>